<dbReference type="EMBL" id="CP001964">
    <property type="protein sequence ID" value="ADG74723.1"/>
    <property type="molecule type" value="Genomic_DNA"/>
</dbReference>
<proteinExistence type="predicted"/>
<keyword evidence="4" id="KW-1185">Reference proteome</keyword>
<sequence length="592" mass="58723">MESQERPRDDAGFTLVEVIIAMVITVVVMMTLAVTVVGALTTVAQARQRQTATALATQELERLRAQPYDRVTQQDPAYPAVTAAYVTTTAGVVTFAPPARLLSGPGEPLVVNAVSGKAVNQVVDGITYTVQTYVTRPAPTASGSQPFNLTVVVKWTSTVRPDGREVVQRSTTFSPAGCLSTATSPFAAPCQSYYTIRAGESLAGLTVSSDAGPDQLIAGMDAPQLRLDLTRSSASILAEQTVSGTSAAETSGASKASATTTGGEAAGAAVDSDPSSTPQQSVSTATAGKTASTLAASGPGGVLAVRPSTADSGGARAAVAAPSSICTGAAGSGLVTGAAGAERPCASSNIQASGGASVLTYTSPSGTAVELASFAAAGTSSRSVAGILGSANSGVCASGSPVNCGHAGTARTLGASIVGGAAVSAAPAGFTASRGLFSLSGLTESARAEEGPSAQTPSYTRAGTLWVWDGTGYQTVNLATFATPATGVTPVAQSWQIPPTAVTYAGGVTLTYEGTVTVQRPRVERFPVVRTGNVAVDCKADACTTSVDASAAVTANVTVVVTGATGELTRFALAANLGGLTADSSFKAAANA</sequence>
<keyword evidence="2" id="KW-1133">Transmembrane helix</keyword>
<feature type="transmembrane region" description="Helical" evidence="2">
    <location>
        <begin position="12"/>
        <end position="40"/>
    </location>
</feature>
<feature type="region of interest" description="Disordered" evidence="1">
    <location>
        <begin position="240"/>
        <end position="302"/>
    </location>
</feature>
<dbReference type="STRING" id="446466.Cfla_1826"/>
<dbReference type="OrthoDB" id="4818499at2"/>
<dbReference type="InterPro" id="IPR012902">
    <property type="entry name" value="N_methyl_site"/>
</dbReference>
<accession>D5UER3</accession>
<keyword evidence="2" id="KW-0812">Transmembrane</keyword>
<evidence type="ECO:0000313" key="4">
    <source>
        <dbReference type="Proteomes" id="UP000000849"/>
    </source>
</evidence>
<evidence type="ECO:0000256" key="2">
    <source>
        <dbReference type="SAM" id="Phobius"/>
    </source>
</evidence>
<keyword evidence="2" id="KW-0472">Membrane</keyword>
<protein>
    <recommendedName>
        <fullName evidence="5">Prepilin-type N-terminal cleavage/methylation domain-containing protein</fullName>
    </recommendedName>
</protein>
<feature type="compositionally biased region" description="Polar residues" evidence="1">
    <location>
        <begin position="273"/>
        <end position="295"/>
    </location>
</feature>
<reference evidence="3 4" key="1">
    <citation type="journal article" date="2010" name="Stand. Genomic Sci.">
        <title>Complete genome sequence of Cellulomonas flavigena type strain (134).</title>
        <authorList>
            <person name="Abt B."/>
            <person name="Foster B."/>
            <person name="Lapidus A."/>
            <person name="Clum A."/>
            <person name="Sun H."/>
            <person name="Pukall R."/>
            <person name="Lucas S."/>
            <person name="Glavina Del Rio T."/>
            <person name="Nolan M."/>
            <person name="Tice H."/>
            <person name="Cheng J.F."/>
            <person name="Pitluck S."/>
            <person name="Liolios K."/>
            <person name="Ivanova N."/>
            <person name="Mavromatis K."/>
            <person name="Ovchinnikova G."/>
            <person name="Pati A."/>
            <person name="Goodwin L."/>
            <person name="Chen A."/>
            <person name="Palaniappan K."/>
            <person name="Land M."/>
            <person name="Hauser L."/>
            <person name="Chang Y.J."/>
            <person name="Jeffries C.D."/>
            <person name="Rohde M."/>
            <person name="Goker M."/>
            <person name="Woyke T."/>
            <person name="Bristow J."/>
            <person name="Eisen J.A."/>
            <person name="Markowitz V."/>
            <person name="Hugenholtz P."/>
            <person name="Kyrpides N.C."/>
            <person name="Klenk H.P."/>
        </authorList>
    </citation>
    <scope>NUCLEOTIDE SEQUENCE [LARGE SCALE GENOMIC DNA]</scope>
    <source>
        <strain evidence="4">ATCC 482 / DSM 20109 / BCRC 11376 / JCM 18109 / NBRC 3775 / NCIMB 8073 / NRS 134</strain>
    </source>
</reference>
<feature type="compositionally biased region" description="Low complexity" evidence="1">
    <location>
        <begin position="243"/>
        <end position="269"/>
    </location>
</feature>
<gene>
    <name evidence="3" type="ordered locus">Cfla_1826</name>
</gene>
<name>D5UER3_CELFN</name>
<dbReference type="AlphaFoldDB" id="D5UER3"/>
<dbReference type="Proteomes" id="UP000000849">
    <property type="component" value="Chromosome"/>
</dbReference>
<evidence type="ECO:0000313" key="3">
    <source>
        <dbReference type="EMBL" id="ADG74723.1"/>
    </source>
</evidence>
<dbReference type="PROSITE" id="PS00409">
    <property type="entry name" value="PROKAR_NTER_METHYL"/>
    <property type="match status" value="1"/>
</dbReference>
<dbReference type="eggNOG" id="COG4967">
    <property type="taxonomic scope" value="Bacteria"/>
</dbReference>
<organism evidence="3 4">
    <name type="scientific">Cellulomonas flavigena (strain ATCC 482 / DSM 20109 / BCRC 11376 / JCM 18109 / NBRC 3775 / NCIMB 8073 / NRS 134)</name>
    <dbReference type="NCBI Taxonomy" id="446466"/>
    <lineage>
        <taxon>Bacteria</taxon>
        <taxon>Bacillati</taxon>
        <taxon>Actinomycetota</taxon>
        <taxon>Actinomycetes</taxon>
        <taxon>Micrococcales</taxon>
        <taxon>Cellulomonadaceae</taxon>
        <taxon>Cellulomonas</taxon>
    </lineage>
</organism>
<dbReference type="HOGENOM" id="CLU_440552_0_0_11"/>
<dbReference type="Pfam" id="PF07963">
    <property type="entry name" value="N_methyl"/>
    <property type="match status" value="1"/>
</dbReference>
<evidence type="ECO:0008006" key="5">
    <source>
        <dbReference type="Google" id="ProtNLM"/>
    </source>
</evidence>
<evidence type="ECO:0000256" key="1">
    <source>
        <dbReference type="SAM" id="MobiDB-lite"/>
    </source>
</evidence>
<dbReference type="KEGG" id="cfl:Cfla_1826"/>
<dbReference type="RefSeq" id="WP_013117057.1">
    <property type="nucleotide sequence ID" value="NC_014151.1"/>
</dbReference>